<reference evidence="2 3" key="1">
    <citation type="journal article" date="2019" name="Fungal Biol. Biotechnol.">
        <title>Draft genome sequence of fastidious pathogen Ceratobasidium theobromae, which causes vascular-streak dieback in Theobroma cacao.</title>
        <authorList>
            <person name="Ali S.S."/>
            <person name="Asman A."/>
            <person name="Shao J."/>
            <person name="Firmansyah A.P."/>
            <person name="Susilo A.W."/>
            <person name="Rosmana A."/>
            <person name="McMahon P."/>
            <person name="Junaid M."/>
            <person name="Guest D."/>
            <person name="Kheng T.Y."/>
            <person name="Meinhardt L.W."/>
            <person name="Bailey B.A."/>
        </authorList>
    </citation>
    <scope>NUCLEOTIDE SEQUENCE [LARGE SCALE GENOMIC DNA]</scope>
    <source>
        <strain evidence="2 3">CT2</strain>
    </source>
</reference>
<evidence type="ECO:0000256" key="1">
    <source>
        <dbReference type="SAM" id="MobiDB-lite"/>
    </source>
</evidence>
<comment type="caution">
    <text evidence="2">The sequence shown here is derived from an EMBL/GenBank/DDBJ whole genome shotgun (WGS) entry which is preliminary data.</text>
</comment>
<accession>A0A5N5QCM3</accession>
<keyword evidence="3" id="KW-1185">Reference proteome</keyword>
<proteinExistence type="predicted"/>
<dbReference type="Proteomes" id="UP000383932">
    <property type="component" value="Unassembled WGS sequence"/>
</dbReference>
<gene>
    <name evidence="2" type="ORF">CTheo_7197</name>
</gene>
<organism evidence="2 3">
    <name type="scientific">Ceratobasidium theobromae</name>
    <dbReference type="NCBI Taxonomy" id="1582974"/>
    <lineage>
        <taxon>Eukaryota</taxon>
        <taxon>Fungi</taxon>
        <taxon>Dikarya</taxon>
        <taxon>Basidiomycota</taxon>
        <taxon>Agaricomycotina</taxon>
        <taxon>Agaricomycetes</taxon>
        <taxon>Cantharellales</taxon>
        <taxon>Ceratobasidiaceae</taxon>
        <taxon>Ceratobasidium</taxon>
    </lineage>
</organism>
<dbReference type="EMBL" id="SSOP01000281">
    <property type="protein sequence ID" value="KAB5589359.1"/>
    <property type="molecule type" value="Genomic_DNA"/>
</dbReference>
<dbReference type="AlphaFoldDB" id="A0A5N5QCM3"/>
<evidence type="ECO:0000313" key="2">
    <source>
        <dbReference type="EMBL" id="KAB5589359.1"/>
    </source>
</evidence>
<sequence>MGQRRRPNTPRPPPDGHTSLSPRVLEPWSNMSDRPGPSRIHLTSLTDVLNQRVKVLFPGFESNSTSCTRGGVTTVRTEQLFRTLTEDYHRNKHVEHTIVKSAWYCKQERSVGHEFIILQVEDTLLPNGMLTNYVVLDRCKGVPQRPRFFSKLVPRFLRVAAMDIFRVSNDGNLVRLVEGCDLAPYKYLEQITFESNKPLRLYELATLASHVSDLHPKYNVTDTNSYWFAGLIWECMIKMRTSAKYINATPNKRGRIRWIRYTQNPIQVKRVCKQVREHISKVRKNLPTQEADSRIVGVD</sequence>
<name>A0A5N5QCM3_9AGAM</name>
<protein>
    <submittedName>
        <fullName evidence="2">Uncharacterized protein</fullName>
    </submittedName>
</protein>
<feature type="region of interest" description="Disordered" evidence="1">
    <location>
        <begin position="1"/>
        <end position="37"/>
    </location>
</feature>
<dbReference type="OrthoDB" id="3149356at2759"/>
<evidence type="ECO:0000313" key="3">
    <source>
        <dbReference type="Proteomes" id="UP000383932"/>
    </source>
</evidence>